<gene>
    <name evidence="2" type="ORF">J2753_001026</name>
</gene>
<keyword evidence="1" id="KW-0472">Membrane</keyword>
<keyword evidence="3" id="KW-1185">Reference proteome</keyword>
<comment type="caution">
    <text evidence="2">The sequence shown here is derived from an EMBL/GenBank/DDBJ whole genome shotgun (WGS) entry which is preliminary data.</text>
</comment>
<feature type="transmembrane region" description="Helical" evidence="1">
    <location>
        <begin position="51"/>
        <end position="70"/>
    </location>
</feature>
<evidence type="ECO:0000313" key="2">
    <source>
        <dbReference type="EMBL" id="MBP1986532.1"/>
    </source>
</evidence>
<organism evidence="2 3">
    <name type="scientific">Halolamina salifodinae</name>
    <dbReference type="NCBI Taxonomy" id="1202767"/>
    <lineage>
        <taxon>Archaea</taxon>
        <taxon>Methanobacteriati</taxon>
        <taxon>Methanobacteriota</taxon>
        <taxon>Stenosarchaea group</taxon>
        <taxon>Halobacteria</taxon>
        <taxon>Halobacteriales</taxon>
        <taxon>Haloferacaceae</taxon>
    </lineage>
</organism>
<feature type="transmembrane region" description="Helical" evidence="1">
    <location>
        <begin position="20"/>
        <end position="39"/>
    </location>
</feature>
<dbReference type="Proteomes" id="UP000823736">
    <property type="component" value="Unassembled WGS sequence"/>
</dbReference>
<protein>
    <submittedName>
        <fullName evidence="2">Uncharacterized protein</fullName>
    </submittedName>
</protein>
<dbReference type="EMBL" id="JAGGLC010000002">
    <property type="protein sequence ID" value="MBP1986532.1"/>
    <property type="molecule type" value="Genomic_DNA"/>
</dbReference>
<evidence type="ECO:0000256" key="1">
    <source>
        <dbReference type="SAM" id="Phobius"/>
    </source>
</evidence>
<keyword evidence="1" id="KW-1133">Transmembrane helix</keyword>
<accession>A0A8T4GWN0</accession>
<name>A0A8T4GWN0_9EURY</name>
<dbReference type="RefSeq" id="WP_209490836.1">
    <property type="nucleotide sequence ID" value="NZ_JAGGLC010000002.1"/>
</dbReference>
<reference evidence="2" key="1">
    <citation type="submission" date="2021-03" db="EMBL/GenBank/DDBJ databases">
        <title>Genomic Encyclopedia of Type Strains, Phase IV (KMG-IV): sequencing the most valuable type-strain genomes for metagenomic binning, comparative biology and taxonomic classification.</title>
        <authorList>
            <person name="Goeker M."/>
        </authorList>
    </citation>
    <scope>NUCLEOTIDE SEQUENCE</scope>
    <source>
        <strain evidence="2">DSM 26232</strain>
    </source>
</reference>
<evidence type="ECO:0000313" key="3">
    <source>
        <dbReference type="Proteomes" id="UP000823736"/>
    </source>
</evidence>
<keyword evidence="1" id="KW-0812">Transmembrane</keyword>
<sequence>MQTSDDVGVLDRLPERYVHAYLVLAFFVLPAVAVVLSGGGVSRPPGPVATALLWGIVLHHGLFVVGSVLLD</sequence>
<proteinExistence type="predicted"/>
<dbReference type="AlphaFoldDB" id="A0A8T4GWN0"/>